<evidence type="ECO:0000313" key="2">
    <source>
        <dbReference type="EMBL" id="KAK9808581.1"/>
    </source>
</evidence>
<organism evidence="2 3">
    <name type="scientific">[Myrmecia] bisecta</name>
    <dbReference type="NCBI Taxonomy" id="41462"/>
    <lineage>
        <taxon>Eukaryota</taxon>
        <taxon>Viridiplantae</taxon>
        <taxon>Chlorophyta</taxon>
        <taxon>core chlorophytes</taxon>
        <taxon>Trebouxiophyceae</taxon>
        <taxon>Trebouxiales</taxon>
        <taxon>Trebouxiaceae</taxon>
        <taxon>Myrmecia</taxon>
    </lineage>
</organism>
<evidence type="ECO:0000256" key="1">
    <source>
        <dbReference type="SAM" id="MobiDB-lite"/>
    </source>
</evidence>
<proteinExistence type="predicted"/>
<feature type="region of interest" description="Disordered" evidence="1">
    <location>
        <begin position="1"/>
        <end position="41"/>
    </location>
</feature>
<sequence length="119" mass="12905">MRTQISFLDARKQEVSATGKHVVTHSKEEREEQLAQERYGKSFDELDASARRDIGSIVGGEATNAGGYTESPMTSEGLGTGWLSHPSTRSSDFLSSRCADEGAPDACRETLAGLYFVQS</sequence>
<feature type="compositionally biased region" description="Basic and acidic residues" evidence="1">
    <location>
        <begin position="25"/>
        <end position="41"/>
    </location>
</feature>
<reference evidence="2 3" key="1">
    <citation type="journal article" date="2024" name="Nat. Commun.">
        <title>Phylogenomics reveals the evolutionary origins of lichenization in chlorophyte algae.</title>
        <authorList>
            <person name="Puginier C."/>
            <person name="Libourel C."/>
            <person name="Otte J."/>
            <person name="Skaloud P."/>
            <person name="Haon M."/>
            <person name="Grisel S."/>
            <person name="Petersen M."/>
            <person name="Berrin J.G."/>
            <person name="Delaux P.M."/>
            <person name="Dal Grande F."/>
            <person name="Keller J."/>
        </authorList>
    </citation>
    <scope>NUCLEOTIDE SEQUENCE [LARGE SCALE GENOMIC DNA]</scope>
    <source>
        <strain evidence="2 3">SAG 2043</strain>
    </source>
</reference>
<feature type="region of interest" description="Disordered" evidence="1">
    <location>
        <begin position="57"/>
        <end position="86"/>
    </location>
</feature>
<dbReference type="Proteomes" id="UP001489004">
    <property type="component" value="Unassembled WGS sequence"/>
</dbReference>
<keyword evidence="3" id="KW-1185">Reference proteome</keyword>
<dbReference type="EMBL" id="JALJOR010000011">
    <property type="protein sequence ID" value="KAK9808581.1"/>
    <property type="molecule type" value="Genomic_DNA"/>
</dbReference>
<accession>A0AAW1PGR8</accession>
<evidence type="ECO:0000313" key="3">
    <source>
        <dbReference type="Proteomes" id="UP001489004"/>
    </source>
</evidence>
<name>A0AAW1PGR8_9CHLO</name>
<comment type="caution">
    <text evidence="2">The sequence shown here is derived from an EMBL/GenBank/DDBJ whole genome shotgun (WGS) entry which is preliminary data.</text>
</comment>
<protein>
    <submittedName>
        <fullName evidence="2">Uncharacterized protein</fullName>
    </submittedName>
</protein>
<dbReference type="AlphaFoldDB" id="A0AAW1PGR8"/>
<gene>
    <name evidence="2" type="ORF">WJX72_000061</name>
</gene>